<sequence length="286" mass="32231">MGNVNLSERQLQTPSGTVAYWVSREAGTDRAWLVFLPGLTADHRLFERQLEHFAGRTNMLVWDPPSHGTSRPFELSWTLDDLAGWLHEILEREGAHRPILVGQSMGGYVSQAYLRLYPDDVAGFASIDSCPLDFSYYRSWELFFLKHTKLMYLSIPWNTLKRLGSSGCATTDYGRALMVTMMDDYGKREYCELAAHGYAALAGAIVPERTYHVLCPMLLICGEKDQAGSAKRYNRAWSQKTGVPLHWIEGAGHNANTDKPDAVNSLLEEFARSLYEPAFDETLRVG</sequence>
<organism evidence="2 3">
    <name type="scientific">Adlercreutzia wanghongyangiae</name>
    <dbReference type="NCBI Taxonomy" id="3111451"/>
    <lineage>
        <taxon>Bacteria</taxon>
        <taxon>Bacillati</taxon>
        <taxon>Actinomycetota</taxon>
        <taxon>Coriobacteriia</taxon>
        <taxon>Eggerthellales</taxon>
        <taxon>Eggerthellaceae</taxon>
        <taxon>Adlercreutzia</taxon>
    </lineage>
</organism>
<dbReference type="PANTHER" id="PTHR43798">
    <property type="entry name" value="MONOACYLGLYCEROL LIPASE"/>
    <property type="match status" value="1"/>
</dbReference>
<dbReference type="RefSeq" id="WP_338208509.1">
    <property type="nucleotide sequence ID" value="NZ_JAYMFF010000002.1"/>
</dbReference>
<keyword evidence="3" id="KW-1185">Reference proteome</keyword>
<keyword evidence="2" id="KW-0378">Hydrolase</keyword>
<dbReference type="SUPFAM" id="SSF53474">
    <property type="entry name" value="alpha/beta-Hydrolases"/>
    <property type="match status" value="1"/>
</dbReference>
<feature type="domain" description="AB hydrolase-1" evidence="1">
    <location>
        <begin position="33"/>
        <end position="264"/>
    </location>
</feature>
<evidence type="ECO:0000313" key="3">
    <source>
        <dbReference type="Proteomes" id="UP001349994"/>
    </source>
</evidence>
<reference evidence="2 3" key="1">
    <citation type="submission" date="2024-01" db="EMBL/GenBank/DDBJ databases">
        <title>novel species in genus Adlercreutzia.</title>
        <authorList>
            <person name="Liu X."/>
        </authorList>
    </citation>
    <scope>NUCLEOTIDE SEQUENCE [LARGE SCALE GENOMIC DNA]</scope>
    <source>
        <strain evidence="2 3">R7</strain>
    </source>
</reference>
<dbReference type="Proteomes" id="UP001349994">
    <property type="component" value="Unassembled WGS sequence"/>
</dbReference>
<evidence type="ECO:0000259" key="1">
    <source>
        <dbReference type="Pfam" id="PF12697"/>
    </source>
</evidence>
<accession>A0ABU6IEX1</accession>
<evidence type="ECO:0000313" key="2">
    <source>
        <dbReference type="EMBL" id="MEC4174998.1"/>
    </source>
</evidence>
<dbReference type="EMBL" id="JAYMFF010000002">
    <property type="protein sequence ID" value="MEC4174998.1"/>
    <property type="molecule type" value="Genomic_DNA"/>
</dbReference>
<dbReference type="Gene3D" id="3.40.50.1820">
    <property type="entry name" value="alpha/beta hydrolase"/>
    <property type="match status" value="1"/>
</dbReference>
<dbReference type="InterPro" id="IPR029058">
    <property type="entry name" value="AB_hydrolase_fold"/>
</dbReference>
<dbReference type="Pfam" id="PF12697">
    <property type="entry name" value="Abhydrolase_6"/>
    <property type="match status" value="1"/>
</dbReference>
<dbReference type="PANTHER" id="PTHR43798:SF33">
    <property type="entry name" value="HYDROLASE, PUTATIVE (AFU_ORTHOLOGUE AFUA_2G14860)-RELATED"/>
    <property type="match status" value="1"/>
</dbReference>
<proteinExistence type="predicted"/>
<gene>
    <name evidence="2" type="ORF">VIN30_00855</name>
</gene>
<dbReference type="GO" id="GO:0016787">
    <property type="term" value="F:hydrolase activity"/>
    <property type="evidence" value="ECO:0007669"/>
    <property type="project" value="UniProtKB-KW"/>
</dbReference>
<name>A0ABU6IEX1_9ACTN</name>
<protein>
    <submittedName>
        <fullName evidence="2">Alpha/beta hydrolase</fullName>
    </submittedName>
</protein>
<dbReference type="InterPro" id="IPR000073">
    <property type="entry name" value="AB_hydrolase_1"/>
</dbReference>
<comment type="caution">
    <text evidence="2">The sequence shown here is derived from an EMBL/GenBank/DDBJ whole genome shotgun (WGS) entry which is preliminary data.</text>
</comment>
<dbReference type="InterPro" id="IPR050266">
    <property type="entry name" value="AB_hydrolase_sf"/>
</dbReference>